<dbReference type="EMBL" id="BAABLF010000030">
    <property type="protein sequence ID" value="GAA5194987.1"/>
    <property type="molecule type" value="Genomic_DNA"/>
</dbReference>
<keyword evidence="1" id="KW-0812">Transmembrane</keyword>
<feature type="transmembrane region" description="Helical" evidence="1">
    <location>
        <begin position="47"/>
        <end position="69"/>
    </location>
</feature>
<accession>A0ABP9SHY7</accession>
<organism evidence="2 3">
    <name type="scientific">Ferrimonas gelatinilytica</name>
    <dbReference type="NCBI Taxonomy" id="1255257"/>
    <lineage>
        <taxon>Bacteria</taxon>
        <taxon>Pseudomonadati</taxon>
        <taxon>Pseudomonadota</taxon>
        <taxon>Gammaproteobacteria</taxon>
        <taxon>Alteromonadales</taxon>
        <taxon>Ferrimonadaceae</taxon>
        <taxon>Ferrimonas</taxon>
    </lineage>
</organism>
<comment type="caution">
    <text evidence="2">The sequence shown here is derived from an EMBL/GenBank/DDBJ whole genome shotgun (WGS) entry which is preliminary data.</text>
</comment>
<gene>
    <name evidence="2" type="ORF">GCM10025772_29270</name>
</gene>
<keyword evidence="3" id="KW-1185">Reference proteome</keyword>
<evidence type="ECO:0000313" key="3">
    <source>
        <dbReference type="Proteomes" id="UP001501600"/>
    </source>
</evidence>
<dbReference type="RefSeq" id="WP_345317919.1">
    <property type="nucleotide sequence ID" value="NZ_BAABLF010000030.1"/>
</dbReference>
<proteinExistence type="predicted"/>
<sequence length="95" mass="11228">MQPDSQSTELRQLVKDARWAIWLFVVVNFFVLVFFLADGIFNEFVFVLLFIQSALLIFWLLPVFCYQVFVKKLRVKLAFYKALASYKEAIGHVSW</sequence>
<feature type="transmembrane region" description="Helical" evidence="1">
    <location>
        <begin position="21"/>
        <end position="41"/>
    </location>
</feature>
<dbReference type="Proteomes" id="UP001501600">
    <property type="component" value="Unassembled WGS sequence"/>
</dbReference>
<reference evidence="3" key="1">
    <citation type="journal article" date="2019" name="Int. J. Syst. Evol. Microbiol.">
        <title>The Global Catalogue of Microorganisms (GCM) 10K type strain sequencing project: providing services to taxonomists for standard genome sequencing and annotation.</title>
        <authorList>
            <consortium name="The Broad Institute Genomics Platform"/>
            <consortium name="The Broad Institute Genome Sequencing Center for Infectious Disease"/>
            <person name="Wu L."/>
            <person name="Ma J."/>
        </authorList>
    </citation>
    <scope>NUCLEOTIDE SEQUENCE [LARGE SCALE GENOMIC DNA]</scope>
    <source>
        <strain evidence="3">JCM 18720</strain>
    </source>
</reference>
<keyword evidence="1" id="KW-1133">Transmembrane helix</keyword>
<evidence type="ECO:0000313" key="2">
    <source>
        <dbReference type="EMBL" id="GAA5194987.1"/>
    </source>
</evidence>
<name>A0ABP9SHY7_9GAMM</name>
<keyword evidence="1" id="KW-0472">Membrane</keyword>
<protein>
    <submittedName>
        <fullName evidence="2">Uncharacterized protein</fullName>
    </submittedName>
</protein>
<evidence type="ECO:0000256" key="1">
    <source>
        <dbReference type="SAM" id="Phobius"/>
    </source>
</evidence>